<protein>
    <recommendedName>
        <fullName evidence="4">Nuclear protein localization protein 4</fullName>
    </recommendedName>
</protein>
<comment type="subcellular location">
    <subcellularLocation>
        <location evidence="2">Cytoplasm</location>
        <location evidence="2">Perinuclear region</location>
    </subcellularLocation>
    <subcellularLocation>
        <location evidence="1">Nucleus membrane</location>
        <topology evidence="1">Peripheral membrane protein</topology>
        <orientation evidence="1">Cytoplasmic side</orientation>
    </subcellularLocation>
</comment>
<dbReference type="PANTHER" id="PTHR12710">
    <property type="entry name" value="NUCLEAR PROTEIN LOCALIZATION 4"/>
    <property type="match status" value="1"/>
</dbReference>
<dbReference type="GeneID" id="63783410"/>
<dbReference type="CDD" id="cd08061">
    <property type="entry name" value="MPN_NPL4"/>
    <property type="match status" value="1"/>
</dbReference>
<dbReference type="InterPro" id="IPR037518">
    <property type="entry name" value="MPN"/>
</dbReference>
<proteinExistence type="inferred from homology"/>
<dbReference type="GO" id="GO:0015031">
    <property type="term" value="P:protein transport"/>
    <property type="evidence" value="ECO:0007669"/>
    <property type="project" value="UniProtKB-KW"/>
</dbReference>
<evidence type="ECO:0000256" key="2">
    <source>
        <dbReference type="ARBA" id="ARBA00004556"/>
    </source>
</evidence>
<comment type="similarity">
    <text evidence="3">Belongs to the NPL4 family.</text>
</comment>
<keyword evidence="5" id="KW-0813">Transport</keyword>
<evidence type="ECO:0000256" key="5">
    <source>
        <dbReference type="ARBA" id="ARBA00022816"/>
    </source>
</evidence>
<reference evidence="9 10" key="1">
    <citation type="submission" date="2016-07" db="EMBL/GenBank/DDBJ databases">
        <title>Pervasive Adenine N6-methylation of Active Genes in Fungi.</title>
        <authorList>
            <consortium name="DOE Joint Genome Institute"/>
            <person name="Mondo S.J."/>
            <person name="Dannebaum R.O."/>
            <person name="Kuo R.C."/>
            <person name="Labutti K."/>
            <person name="Haridas S."/>
            <person name="Kuo A."/>
            <person name="Salamov A."/>
            <person name="Ahrendt S.R."/>
            <person name="Lipzen A."/>
            <person name="Sullivan W."/>
            <person name="Andreopoulos W.B."/>
            <person name="Clum A."/>
            <person name="Lindquist E."/>
            <person name="Daum C."/>
            <person name="Ramamoorthy G.K."/>
            <person name="Gryganskyi A."/>
            <person name="Culley D."/>
            <person name="Magnuson J.K."/>
            <person name="James T.Y."/>
            <person name="O'Malley M.A."/>
            <person name="Stajich J.E."/>
            <person name="Spatafora J.W."/>
            <person name="Visel A."/>
            <person name="Grigoriev I.V."/>
        </authorList>
    </citation>
    <scope>NUCLEOTIDE SEQUENCE [LARGE SCALE GENOMIC DNA]</scope>
    <source>
        <strain evidence="9 10">12-1054</strain>
    </source>
</reference>
<evidence type="ECO:0000256" key="3">
    <source>
        <dbReference type="ARBA" id="ARBA00011025"/>
    </source>
</evidence>
<evidence type="ECO:0000256" key="7">
    <source>
        <dbReference type="SAM" id="MobiDB-lite"/>
    </source>
</evidence>
<dbReference type="Pfam" id="PF05021">
    <property type="entry name" value="NPL4"/>
    <property type="match status" value="1"/>
</dbReference>
<evidence type="ECO:0000313" key="9">
    <source>
        <dbReference type="EMBL" id="ORY81977.1"/>
    </source>
</evidence>
<dbReference type="AlphaFoldDB" id="A0A1Y2FED9"/>
<dbReference type="EMBL" id="MCFI01000010">
    <property type="protein sequence ID" value="ORY81977.1"/>
    <property type="molecule type" value="Genomic_DNA"/>
</dbReference>
<keyword evidence="5" id="KW-0509">mRNA transport</keyword>
<organism evidence="9 10">
    <name type="scientific">Protomyces lactucae-debilis</name>
    <dbReference type="NCBI Taxonomy" id="2754530"/>
    <lineage>
        <taxon>Eukaryota</taxon>
        <taxon>Fungi</taxon>
        <taxon>Dikarya</taxon>
        <taxon>Ascomycota</taxon>
        <taxon>Taphrinomycotina</taxon>
        <taxon>Taphrinomycetes</taxon>
        <taxon>Taphrinales</taxon>
        <taxon>Protomycetaceae</taxon>
        <taxon>Protomyces</taxon>
    </lineage>
</organism>
<gene>
    <name evidence="9" type="ORF">BCR37DRAFT_27910</name>
</gene>
<keyword evidence="6" id="KW-0811">Translocation</keyword>
<dbReference type="GO" id="GO:0048471">
    <property type="term" value="C:perinuclear region of cytoplasm"/>
    <property type="evidence" value="ECO:0007669"/>
    <property type="project" value="UniProtKB-SubCell"/>
</dbReference>
<dbReference type="PANTHER" id="PTHR12710:SF0">
    <property type="entry name" value="NUCLEAR PROTEIN LOCALIZATION PROTEIN 4 HOMOLOG"/>
    <property type="match status" value="1"/>
</dbReference>
<dbReference type="GO" id="GO:0043130">
    <property type="term" value="F:ubiquitin binding"/>
    <property type="evidence" value="ECO:0007669"/>
    <property type="project" value="TreeGrafter"/>
</dbReference>
<keyword evidence="10" id="KW-1185">Reference proteome</keyword>
<keyword evidence="6" id="KW-0653">Protein transport</keyword>
<dbReference type="InterPro" id="IPR016563">
    <property type="entry name" value="Npl4"/>
</dbReference>
<feature type="compositionally biased region" description="Basic and acidic residues" evidence="7">
    <location>
        <begin position="59"/>
        <end position="78"/>
    </location>
</feature>
<dbReference type="PROSITE" id="PS50249">
    <property type="entry name" value="MPN"/>
    <property type="match status" value="1"/>
</dbReference>
<dbReference type="InterPro" id="IPR007717">
    <property type="entry name" value="NPL4_C"/>
</dbReference>
<dbReference type="Pfam" id="PF05020">
    <property type="entry name" value="zf-NPL4"/>
    <property type="match status" value="1"/>
</dbReference>
<evidence type="ECO:0000259" key="8">
    <source>
        <dbReference type="PROSITE" id="PS50249"/>
    </source>
</evidence>
<evidence type="ECO:0000313" key="10">
    <source>
        <dbReference type="Proteomes" id="UP000193685"/>
    </source>
</evidence>
<dbReference type="Proteomes" id="UP000193685">
    <property type="component" value="Unassembled WGS sequence"/>
</dbReference>
<feature type="region of interest" description="Disordered" evidence="7">
    <location>
        <begin position="14"/>
        <end position="78"/>
    </location>
</feature>
<evidence type="ECO:0000256" key="6">
    <source>
        <dbReference type="ARBA" id="ARBA00023010"/>
    </source>
</evidence>
<evidence type="ECO:0000256" key="1">
    <source>
        <dbReference type="ARBA" id="ARBA00004335"/>
    </source>
</evidence>
<dbReference type="GO" id="GO:0031625">
    <property type="term" value="F:ubiquitin protein ligase binding"/>
    <property type="evidence" value="ECO:0007669"/>
    <property type="project" value="TreeGrafter"/>
</dbReference>
<dbReference type="PIRSF" id="PIRSF010052">
    <property type="entry name" value="Polyub_prc_Npl4"/>
    <property type="match status" value="1"/>
</dbReference>
<accession>A0A1Y2FED9</accession>
<feature type="domain" description="MPN" evidence="8">
    <location>
        <begin position="180"/>
        <end position="317"/>
    </location>
</feature>
<dbReference type="RefSeq" id="XP_040725111.1">
    <property type="nucleotide sequence ID" value="XM_040866811.1"/>
</dbReference>
<sequence length="520" mass="57082">MKHGDMLFLQFSDRASDMPTETEPVKATAHKLSGASVPIKPSTRPPAVSADAWKTVKQHPVDDQLEKQSGKIPRTRDRMCKHGPKGMCDYCMPLEPFDATYLEEHKIKHASFHAHLKKVNSATNKPELNSSFIPPLSEPVVTVLPNCTTGHAPWPGGICSKCQPSAVTLQRQDYRMMDHLEFANPTIVDKFLDYWRKSGHQRFGFLFGTVQAYEGVPLGQKAVAQVIYEPPQACHADGIELLPWEDRALVMQVAERCNLELVGCLFTDLTDDGSGKGTVLRKRHIDSFFLSSLEAQLAALFQSEHPCKSHWAANGRYGSKFITAVVSGSPDTGAIDIAPYQISEQGVALFSAHVVEPSTDPNTILVCKEEDDAKVYIPEVFYSKVNEYGRQVKENAKPAFPMEYLLVTLTHGFPNEPQERFGATFPIEHRGAIGEAGDLAAVAKQLKLSESATQSGQASIKAIQDFHLVLYLASLDILSKQELGMLCETAATGSMEKAQGLIESGGWQTLLAILEESTGG</sequence>
<dbReference type="GO" id="GO:0031965">
    <property type="term" value="C:nuclear membrane"/>
    <property type="evidence" value="ECO:0007669"/>
    <property type="project" value="UniProtKB-SubCell"/>
</dbReference>
<name>A0A1Y2FED9_PROLT</name>
<dbReference type="GO" id="GO:0006511">
    <property type="term" value="P:ubiquitin-dependent protein catabolic process"/>
    <property type="evidence" value="ECO:0007669"/>
    <property type="project" value="InterPro"/>
</dbReference>
<dbReference type="OrthoDB" id="10251089at2759"/>
<dbReference type="STRING" id="56484.A0A1Y2FED9"/>
<dbReference type="OMA" id="TKDRYVP"/>
<comment type="caution">
    <text evidence="9">The sequence shown here is derived from an EMBL/GenBank/DDBJ whole genome shotgun (WGS) entry which is preliminary data.</text>
</comment>
<dbReference type="InterPro" id="IPR007716">
    <property type="entry name" value="NPL4_Zn-bd_put"/>
</dbReference>
<evidence type="ECO:0000256" key="4">
    <source>
        <dbReference type="ARBA" id="ARBA00019709"/>
    </source>
</evidence>
<dbReference type="GO" id="GO:0051028">
    <property type="term" value="P:mRNA transport"/>
    <property type="evidence" value="ECO:0007669"/>
    <property type="project" value="UniProtKB-KW"/>
</dbReference>